<evidence type="ECO:0008006" key="3">
    <source>
        <dbReference type="Google" id="ProtNLM"/>
    </source>
</evidence>
<sequence>MSIPYQQWQQHIDAWQQTKLTQAQYCRSHQIDQSQFSYWKRKVLEASNTSTVSSQFTIAQVEMQHTTSSLSVTLPSGLLIDGVDEMNAHVALKLLEKLT</sequence>
<dbReference type="Proteomes" id="UP000237466">
    <property type="component" value="Unassembled WGS sequence"/>
</dbReference>
<accession>A0A2S3R1N7</accession>
<reference evidence="1 2" key="1">
    <citation type="journal article" date="2018" name="Front. Microbiol.">
        <title>Phylogeny of Vibrio vulnificus from the Analysis of the Core-Genome: Implications for Intra-Species Taxonomy.</title>
        <authorList>
            <person name="Roig F.J."/>
            <person name="Gonzalez-Candelas F."/>
            <person name="Sanjuan E."/>
            <person name="Fouz B."/>
            <person name="Feil E.J."/>
            <person name="Llorens C."/>
            <person name="Baker-Austin C."/>
            <person name="Oliver J.D."/>
            <person name="Danin-Poleg Y."/>
            <person name="Gibas C.J."/>
            <person name="Kashi Y."/>
            <person name="Gulig P.A."/>
            <person name="Morrison S.S."/>
            <person name="Amaro C."/>
        </authorList>
    </citation>
    <scope>NUCLEOTIDE SEQUENCE [LARGE SCALE GENOMIC DNA]</scope>
    <source>
        <strain evidence="1 2">CECT4608</strain>
    </source>
</reference>
<proteinExistence type="predicted"/>
<protein>
    <recommendedName>
        <fullName evidence="3">IS66 family insertion sequence element accessory protein TnpB</fullName>
    </recommendedName>
</protein>
<name>A0A2S3R1N7_VIBVL</name>
<evidence type="ECO:0000313" key="2">
    <source>
        <dbReference type="Proteomes" id="UP000237466"/>
    </source>
</evidence>
<dbReference type="RefSeq" id="WP_103200522.1">
    <property type="nucleotide sequence ID" value="NZ_PDGH01000101.1"/>
</dbReference>
<dbReference type="EMBL" id="PDGH01000101">
    <property type="protein sequence ID" value="POB47020.1"/>
    <property type="molecule type" value="Genomic_DNA"/>
</dbReference>
<gene>
    <name evidence="1" type="ORF">CRN52_13155</name>
</gene>
<dbReference type="NCBIfam" id="NF047593">
    <property type="entry name" value="IS66_ISAeme5_TnpA"/>
    <property type="match status" value="1"/>
</dbReference>
<organism evidence="1 2">
    <name type="scientific">Vibrio vulnificus</name>
    <dbReference type="NCBI Taxonomy" id="672"/>
    <lineage>
        <taxon>Bacteria</taxon>
        <taxon>Pseudomonadati</taxon>
        <taxon>Pseudomonadota</taxon>
        <taxon>Gammaproteobacteria</taxon>
        <taxon>Vibrionales</taxon>
        <taxon>Vibrionaceae</taxon>
        <taxon>Vibrio</taxon>
    </lineage>
</organism>
<evidence type="ECO:0000313" key="1">
    <source>
        <dbReference type="EMBL" id="POB47020.1"/>
    </source>
</evidence>
<dbReference type="AlphaFoldDB" id="A0A2S3R1N7"/>
<comment type="caution">
    <text evidence="1">The sequence shown here is derived from an EMBL/GenBank/DDBJ whole genome shotgun (WGS) entry which is preliminary data.</text>
</comment>